<dbReference type="Proteomes" id="UP000198757">
    <property type="component" value="Unassembled WGS sequence"/>
</dbReference>
<organism evidence="1 2">
    <name type="scientific">Niabella drilacis (strain DSM 25811 / CCM 8410 / CCUG 62505 / LMG 26954 / E90)</name>
    <dbReference type="NCBI Taxonomy" id="1285928"/>
    <lineage>
        <taxon>Bacteria</taxon>
        <taxon>Pseudomonadati</taxon>
        <taxon>Bacteroidota</taxon>
        <taxon>Chitinophagia</taxon>
        <taxon>Chitinophagales</taxon>
        <taxon>Chitinophagaceae</taxon>
        <taxon>Niabella</taxon>
    </lineage>
</organism>
<accession>A0A1G6X264</accession>
<keyword evidence="2" id="KW-1185">Reference proteome</keyword>
<reference evidence="2" key="1">
    <citation type="submission" date="2016-10" db="EMBL/GenBank/DDBJ databases">
        <authorList>
            <person name="Varghese N."/>
            <person name="Submissions S."/>
        </authorList>
    </citation>
    <scope>NUCLEOTIDE SEQUENCE [LARGE SCALE GENOMIC DNA]</scope>
    <source>
        <strain evidence="2">DSM 25811 / CCM 8410 / LMG 26954 / E90</strain>
    </source>
</reference>
<proteinExistence type="predicted"/>
<dbReference type="STRING" id="1285928.SAMN04487894_112104"/>
<dbReference type="EMBL" id="FMZO01000012">
    <property type="protein sequence ID" value="SDD71993.1"/>
    <property type="molecule type" value="Genomic_DNA"/>
</dbReference>
<gene>
    <name evidence="1" type="ORF">SAMN04487894_112104</name>
</gene>
<name>A0A1G6X264_NIADE</name>
<protein>
    <submittedName>
        <fullName evidence="1">Uncharacterized protein</fullName>
    </submittedName>
</protein>
<evidence type="ECO:0000313" key="2">
    <source>
        <dbReference type="Proteomes" id="UP000198757"/>
    </source>
</evidence>
<sequence length="65" mass="7240">MVQQAHMNMVTGTSVVSETKLCSRYYKTLMNARPLGANASNFSIVQLRRSSVFIANVSFLSTRLL</sequence>
<dbReference type="AlphaFoldDB" id="A0A1G6X264"/>
<evidence type="ECO:0000313" key="1">
    <source>
        <dbReference type="EMBL" id="SDD71993.1"/>
    </source>
</evidence>